<gene>
    <name evidence="1" type="ORF">Ocin01_18547</name>
</gene>
<reference evidence="1 2" key="1">
    <citation type="journal article" date="2016" name="Genome Biol. Evol.">
        <title>Gene Family Evolution Reflects Adaptation to Soil Environmental Stressors in the Genome of the Collembolan Orchesella cincta.</title>
        <authorList>
            <person name="Faddeeva-Vakhrusheva A."/>
            <person name="Derks M.F."/>
            <person name="Anvar S.Y."/>
            <person name="Agamennone V."/>
            <person name="Suring W."/>
            <person name="Smit S."/>
            <person name="van Straalen N.M."/>
            <person name="Roelofs D."/>
        </authorList>
    </citation>
    <scope>NUCLEOTIDE SEQUENCE [LARGE SCALE GENOMIC DNA]</scope>
    <source>
        <tissue evidence="1">Mixed pool</tissue>
    </source>
</reference>
<organism evidence="1 2">
    <name type="scientific">Orchesella cincta</name>
    <name type="common">Springtail</name>
    <name type="synonym">Podura cincta</name>
    <dbReference type="NCBI Taxonomy" id="48709"/>
    <lineage>
        <taxon>Eukaryota</taxon>
        <taxon>Metazoa</taxon>
        <taxon>Ecdysozoa</taxon>
        <taxon>Arthropoda</taxon>
        <taxon>Hexapoda</taxon>
        <taxon>Collembola</taxon>
        <taxon>Entomobryomorpha</taxon>
        <taxon>Entomobryoidea</taxon>
        <taxon>Orchesellidae</taxon>
        <taxon>Orchesellinae</taxon>
        <taxon>Orchesella</taxon>
    </lineage>
</organism>
<dbReference type="Proteomes" id="UP000094527">
    <property type="component" value="Unassembled WGS sequence"/>
</dbReference>
<name>A0A1D2M585_ORCCI</name>
<evidence type="ECO:0000313" key="1">
    <source>
        <dbReference type="EMBL" id="ODM88135.1"/>
    </source>
</evidence>
<keyword evidence="2" id="KW-1185">Reference proteome</keyword>
<dbReference type="AlphaFoldDB" id="A0A1D2M585"/>
<proteinExistence type="predicted"/>
<protein>
    <submittedName>
        <fullName evidence="1">Uncharacterized protein</fullName>
    </submittedName>
</protein>
<sequence length="82" mass="9045">MGALLLLIDKSKPRKNYCAMDFFLIFVLASSAFIVEAQTCGEADTAKPPYPSLPPGAPVFMHFSDTDRRRSNVIASMFRESG</sequence>
<dbReference type="EMBL" id="LJIJ01004055">
    <property type="protein sequence ID" value="ODM88135.1"/>
    <property type="molecule type" value="Genomic_DNA"/>
</dbReference>
<comment type="caution">
    <text evidence="1">The sequence shown here is derived from an EMBL/GenBank/DDBJ whole genome shotgun (WGS) entry which is preliminary data.</text>
</comment>
<accession>A0A1D2M585</accession>
<evidence type="ECO:0000313" key="2">
    <source>
        <dbReference type="Proteomes" id="UP000094527"/>
    </source>
</evidence>